<evidence type="ECO:0000256" key="10">
    <source>
        <dbReference type="ARBA" id="ARBA00023187"/>
    </source>
</evidence>
<dbReference type="InterPro" id="IPR000504">
    <property type="entry name" value="RRM_dom"/>
</dbReference>
<dbReference type="OMA" id="CNIAKDS"/>
<dbReference type="KEGG" id="vda:VDAG_08466"/>
<dbReference type="GO" id="GO:0008270">
    <property type="term" value="F:zinc ion binding"/>
    <property type="evidence" value="ECO:0007669"/>
    <property type="project" value="UniProtKB-KW"/>
</dbReference>
<evidence type="ECO:0000256" key="17">
    <source>
        <dbReference type="SAM" id="MobiDB-lite"/>
    </source>
</evidence>
<reference evidence="20 21" key="1">
    <citation type="submission" date="2008-03" db="EMBL/GenBank/DDBJ databases">
        <title>The Genome Sequence of Verticillium dahliae VdLs.17.</title>
        <authorList>
            <consortium name="The Broad Institute Genome Sequencing Platform"/>
            <person name="Ma L.-J.J."/>
            <person name="Klosterman S.J."/>
            <person name="Subbarao K."/>
            <person name="Dobinson K."/>
            <person name="Veronese P."/>
            <person name="Kang S."/>
            <person name="Gold S.E."/>
            <person name="Young S."/>
            <person name="Jaffe D."/>
            <person name="Gnerre S."/>
            <person name="Berlin A."/>
            <person name="Heiman D."/>
            <person name="Hepburn T."/>
            <person name="Sykes S."/>
            <person name="Alvarado L."/>
            <person name="Kodira C.D."/>
            <person name="Lander E."/>
            <person name="Galagan J."/>
            <person name="Nusbaum C."/>
            <person name="Birren B."/>
        </authorList>
    </citation>
    <scope>NUCLEOTIDE SEQUENCE [LARGE SCALE GENOMIC DNA]</scope>
    <source>
        <strain evidence="21">VdLs.17 / ATCC MYA-4575 / FGSC 10137</strain>
    </source>
</reference>
<dbReference type="PANTHER" id="PTHR14089">
    <property type="entry name" value="PRE-MRNA-SPLICING FACTOR RBM22"/>
    <property type="match status" value="1"/>
</dbReference>
<keyword evidence="10" id="KW-0508">mRNA splicing</keyword>
<keyword evidence="5 16" id="KW-0479">Metal-binding</keyword>
<dbReference type="InterPro" id="IPR035979">
    <property type="entry name" value="RBD_domain_sf"/>
</dbReference>
<dbReference type="GO" id="GO:0071007">
    <property type="term" value="C:U2-type catalytic step 2 spliceosome"/>
    <property type="evidence" value="ECO:0007669"/>
    <property type="project" value="TreeGrafter"/>
</dbReference>
<evidence type="ECO:0000256" key="11">
    <source>
        <dbReference type="ARBA" id="ARBA00023242"/>
    </source>
</evidence>
<dbReference type="Gene3D" id="3.30.70.330">
    <property type="match status" value="1"/>
</dbReference>
<dbReference type="InterPro" id="IPR012677">
    <property type="entry name" value="Nucleotide-bd_a/b_plait_sf"/>
</dbReference>
<dbReference type="AlphaFoldDB" id="G2XE84"/>
<dbReference type="EMBL" id="DS572714">
    <property type="protein sequence ID" value="EGY18132.1"/>
    <property type="molecule type" value="Genomic_DNA"/>
</dbReference>
<evidence type="ECO:0000256" key="4">
    <source>
        <dbReference type="ARBA" id="ARBA00022664"/>
    </source>
</evidence>
<evidence type="ECO:0000259" key="19">
    <source>
        <dbReference type="PROSITE" id="PS50103"/>
    </source>
</evidence>
<dbReference type="OrthoDB" id="10251848at2759"/>
<evidence type="ECO:0000256" key="13">
    <source>
        <dbReference type="ARBA" id="ARBA00025224"/>
    </source>
</evidence>
<dbReference type="GeneID" id="20709929"/>
<keyword evidence="21" id="KW-1185">Reference proteome</keyword>
<comment type="function">
    <text evidence="13">Involved in the first step of pre-mRNA splicing. Required for cell growth and cell cycle control. Plays a role in the levels of the U1, U4, U5 and U6 snRNAs and the maintenance of the U4/U6 snRNA complex. May provide the link between the 'nineteen complex' NTC spliceosome protein complex and the spliceosome through the U6 snRNA. Associates predominantly with U6 snRNAs in assembled active spliceosomes. Binds directly to the internal stem-loop (ISL) domain of the U6 snRNA and to the pre-mRNA intron near the 5' splice site during the activation and catalytic phases of the spliceosome cycle.</text>
</comment>
<dbReference type="Proteomes" id="UP000001611">
    <property type="component" value="Unassembled WGS sequence"/>
</dbReference>
<keyword evidence="7 16" id="KW-0863">Zinc-finger</keyword>
<dbReference type="GO" id="GO:0036002">
    <property type="term" value="F:pre-mRNA binding"/>
    <property type="evidence" value="ECO:0007669"/>
    <property type="project" value="TreeGrafter"/>
</dbReference>
<feature type="zinc finger region" description="C3H1-type" evidence="16">
    <location>
        <begin position="126"/>
        <end position="148"/>
    </location>
</feature>
<feature type="compositionally biased region" description="Low complexity" evidence="17">
    <location>
        <begin position="19"/>
        <end position="31"/>
    </location>
</feature>
<dbReference type="SMART" id="SM00360">
    <property type="entry name" value="RRM"/>
    <property type="match status" value="1"/>
</dbReference>
<feature type="domain" description="RRM" evidence="18">
    <location>
        <begin position="184"/>
        <end position="258"/>
    </location>
</feature>
<proteinExistence type="inferred from homology"/>
<dbReference type="eggNOG" id="KOG0118">
    <property type="taxonomic scope" value="Eukaryota"/>
</dbReference>
<keyword evidence="4" id="KW-0507">mRNA processing</keyword>
<comment type="subcellular location">
    <subcellularLocation>
        <location evidence="1">Nucleus</location>
    </subcellularLocation>
</comment>
<gene>
    <name evidence="20" type="ORF">VDAG_08466</name>
</gene>
<dbReference type="STRING" id="498257.G2XE84"/>
<dbReference type="Pfam" id="PF00076">
    <property type="entry name" value="RRM_1"/>
    <property type="match status" value="1"/>
</dbReference>
<dbReference type="PANTHER" id="PTHR14089:SF2">
    <property type="entry name" value="PRE-MRNA-SPLICING FACTOR CWC2"/>
    <property type="match status" value="1"/>
</dbReference>
<evidence type="ECO:0000313" key="20">
    <source>
        <dbReference type="EMBL" id="EGY18132.1"/>
    </source>
</evidence>
<dbReference type="InterPro" id="IPR039171">
    <property type="entry name" value="Cwc2/Slt11"/>
</dbReference>
<comment type="similarity">
    <text evidence="2">Belongs to the RRM CWC2 family.</text>
</comment>
<feature type="region of interest" description="Disordered" evidence="17">
    <location>
        <begin position="1"/>
        <end position="31"/>
    </location>
</feature>
<dbReference type="FunCoup" id="G2XE84">
    <property type="interactions" value="158"/>
</dbReference>
<dbReference type="GO" id="GO:0008380">
    <property type="term" value="P:RNA splicing"/>
    <property type="evidence" value="ECO:0007669"/>
    <property type="project" value="UniProtKB-KW"/>
</dbReference>
<dbReference type="SUPFAM" id="SSF90229">
    <property type="entry name" value="CCCH zinc finger"/>
    <property type="match status" value="1"/>
</dbReference>
<evidence type="ECO:0000256" key="14">
    <source>
        <dbReference type="ARBA" id="ARBA00072313"/>
    </source>
</evidence>
<evidence type="ECO:0000256" key="8">
    <source>
        <dbReference type="ARBA" id="ARBA00022833"/>
    </source>
</evidence>
<dbReference type="GO" id="GO:0071006">
    <property type="term" value="C:U2-type catalytic step 1 spliceosome"/>
    <property type="evidence" value="ECO:0007669"/>
    <property type="project" value="TreeGrafter"/>
</dbReference>
<dbReference type="GO" id="GO:0000974">
    <property type="term" value="C:Prp19 complex"/>
    <property type="evidence" value="ECO:0007669"/>
    <property type="project" value="EnsemblFungi"/>
</dbReference>
<reference evidence="21" key="2">
    <citation type="journal article" date="2011" name="PLoS Pathog.">
        <title>Comparative genomics yields insights into niche adaptation of plant vascular wilt pathogens.</title>
        <authorList>
            <person name="Klosterman S.J."/>
            <person name="Subbarao K.V."/>
            <person name="Kang S."/>
            <person name="Veronese P."/>
            <person name="Gold S.E."/>
            <person name="Thomma B.P.H.J."/>
            <person name="Chen Z."/>
            <person name="Henrissat B."/>
            <person name="Lee Y.-H."/>
            <person name="Park J."/>
            <person name="Garcia-Pedrajas M.D."/>
            <person name="Barbara D.J."/>
            <person name="Anchieta A."/>
            <person name="de Jonge R."/>
            <person name="Santhanam P."/>
            <person name="Maruthachalam K."/>
            <person name="Atallah Z."/>
            <person name="Amyotte S.G."/>
            <person name="Paz Z."/>
            <person name="Inderbitzin P."/>
            <person name="Hayes R.J."/>
            <person name="Heiman D.I."/>
            <person name="Young S."/>
            <person name="Zeng Q."/>
            <person name="Engels R."/>
            <person name="Galagan J."/>
            <person name="Cuomo C.A."/>
            <person name="Dobinson K.F."/>
            <person name="Ma L.-J."/>
        </authorList>
    </citation>
    <scope>NUCLEOTIDE SEQUENCE [LARGE SCALE GENOMIC DNA]</scope>
    <source>
        <strain evidence="21">VdLs.17 / ATCC MYA-4575 / FGSC 10137</strain>
    </source>
</reference>
<dbReference type="FunFam" id="3.30.70.330:FF:000249">
    <property type="entry name" value="Pre-mRNA-splicing factor CWC2, variant"/>
    <property type="match status" value="1"/>
</dbReference>
<evidence type="ECO:0000256" key="9">
    <source>
        <dbReference type="ARBA" id="ARBA00022884"/>
    </source>
</evidence>
<evidence type="ECO:0000256" key="1">
    <source>
        <dbReference type="ARBA" id="ARBA00004123"/>
    </source>
</evidence>
<dbReference type="GO" id="GO:0071014">
    <property type="term" value="C:post-mRNA release spliceosomal complex"/>
    <property type="evidence" value="ECO:0007669"/>
    <property type="project" value="EnsemblFungi"/>
</dbReference>
<dbReference type="InterPro" id="IPR032297">
    <property type="entry name" value="Torus"/>
</dbReference>
<dbReference type="PROSITE" id="PS50102">
    <property type="entry name" value="RRM"/>
    <property type="match status" value="1"/>
</dbReference>
<evidence type="ECO:0000313" key="21">
    <source>
        <dbReference type="Proteomes" id="UP000001611"/>
    </source>
</evidence>
<dbReference type="InterPro" id="IPR036855">
    <property type="entry name" value="Znf_CCCH_sf"/>
</dbReference>
<keyword evidence="8 16" id="KW-0862">Zinc</keyword>
<evidence type="ECO:0000256" key="6">
    <source>
        <dbReference type="ARBA" id="ARBA00022728"/>
    </source>
</evidence>
<keyword evidence="6" id="KW-0747">Spliceosome</keyword>
<evidence type="ECO:0000256" key="7">
    <source>
        <dbReference type="ARBA" id="ARBA00022771"/>
    </source>
</evidence>
<sequence length="411" mass="45681">MSDEEVAVVPAQGDDAQDATETALTTTSTEVAAPAERKVKKIIRKKRRPARPQVDPSFITSEPPPQTGTIFNIWYALSPFSLVQQMVRWRPAKDKYLSKTHAKGPLQRRQRHGIHKEPIKVVGSFFCLFFARGICPKGQDCEYLHRLPGIHDIFNPNIDCFGRDKHSDYRDDMGGVGSFMRTNRTVYVGRIHVSDDIEEVVARHFAEWGQIERTRVLNTRGVAFVTYSNEANAQFAKEAMAHQSLDHDEVLNLRWATADPNPMAQAREARRIEEQAAEAVRRALPAEFVAEIEGKDPEARKRRKIESSYGLEGYEAPDEVHFARGANAVNPVGRQGYELEQQQQALLLENNGAVQEQQQLLPAPEQQQAGGIFSGSTLAALNSARISVAAQKPKAAAAAGPLVGYDSDSDE</sequence>
<dbReference type="HOGENOM" id="CLU_043308_1_0_1"/>
<dbReference type="RefSeq" id="XP_009658486.1">
    <property type="nucleotide sequence ID" value="XM_009660191.1"/>
</dbReference>
<dbReference type="Pfam" id="PF16131">
    <property type="entry name" value="Torus"/>
    <property type="match status" value="1"/>
</dbReference>
<keyword evidence="12" id="KW-0131">Cell cycle</keyword>
<evidence type="ECO:0000256" key="3">
    <source>
        <dbReference type="ARBA" id="ARBA00017295"/>
    </source>
</evidence>
<name>G2XE84_VERDV</name>
<evidence type="ECO:0000256" key="15">
    <source>
        <dbReference type="PROSITE-ProRule" id="PRU00176"/>
    </source>
</evidence>
<keyword evidence="11" id="KW-0539">Nucleus</keyword>
<dbReference type="InterPro" id="IPR000571">
    <property type="entry name" value="Znf_CCCH"/>
</dbReference>
<protein>
    <recommendedName>
        <fullName evidence="3">Pre-mRNA-splicing factor CWC2</fullName>
    </recommendedName>
    <alternativeName>
        <fullName evidence="14">Pre-mRNA-splicing factor cwc2</fullName>
    </alternativeName>
</protein>
<keyword evidence="9 15" id="KW-0694">RNA-binding</keyword>
<dbReference type="PROSITE" id="PS50103">
    <property type="entry name" value="ZF_C3H1"/>
    <property type="match status" value="1"/>
</dbReference>
<dbReference type="GO" id="GO:0006397">
    <property type="term" value="P:mRNA processing"/>
    <property type="evidence" value="ECO:0007669"/>
    <property type="project" value="UniProtKB-KW"/>
</dbReference>
<accession>G2XE84</accession>
<evidence type="ECO:0000256" key="12">
    <source>
        <dbReference type="ARBA" id="ARBA00023306"/>
    </source>
</evidence>
<dbReference type="SUPFAM" id="SSF54928">
    <property type="entry name" value="RNA-binding domain, RBD"/>
    <property type="match status" value="1"/>
</dbReference>
<dbReference type="InParanoid" id="G2XE84"/>
<dbReference type="GO" id="GO:0017070">
    <property type="term" value="F:U6 snRNA binding"/>
    <property type="evidence" value="ECO:0007669"/>
    <property type="project" value="TreeGrafter"/>
</dbReference>
<dbReference type="CDD" id="cd12360">
    <property type="entry name" value="RRM_cwf2"/>
    <property type="match status" value="1"/>
</dbReference>
<feature type="domain" description="C3H1-type" evidence="19">
    <location>
        <begin position="126"/>
        <end position="148"/>
    </location>
</feature>
<evidence type="ECO:0000259" key="18">
    <source>
        <dbReference type="PROSITE" id="PS50102"/>
    </source>
</evidence>
<evidence type="ECO:0000256" key="5">
    <source>
        <dbReference type="ARBA" id="ARBA00022723"/>
    </source>
</evidence>
<evidence type="ECO:0000256" key="16">
    <source>
        <dbReference type="PROSITE-ProRule" id="PRU00723"/>
    </source>
</evidence>
<evidence type="ECO:0000256" key="2">
    <source>
        <dbReference type="ARBA" id="ARBA00008024"/>
    </source>
</evidence>
<dbReference type="InterPro" id="IPR034181">
    <property type="entry name" value="Cwc2_RRM"/>
</dbReference>
<organism evidence="20 21">
    <name type="scientific">Verticillium dahliae (strain VdLs.17 / ATCC MYA-4575 / FGSC 10137)</name>
    <name type="common">Verticillium wilt</name>
    <dbReference type="NCBI Taxonomy" id="498257"/>
    <lineage>
        <taxon>Eukaryota</taxon>
        <taxon>Fungi</taxon>
        <taxon>Dikarya</taxon>
        <taxon>Ascomycota</taxon>
        <taxon>Pezizomycotina</taxon>
        <taxon>Sordariomycetes</taxon>
        <taxon>Hypocreomycetidae</taxon>
        <taxon>Glomerellales</taxon>
        <taxon>Plectosphaerellaceae</taxon>
        <taxon>Verticillium</taxon>
    </lineage>
</organism>